<dbReference type="AlphaFoldDB" id="A0AAJ7BHD9"/>
<proteinExistence type="predicted"/>
<keyword evidence="1" id="KW-1185">Reference proteome</keyword>
<evidence type="ECO:0000313" key="1">
    <source>
        <dbReference type="Proteomes" id="UP000694920"/>
    </source>
</evidence>
<evidence type="ECO:0000313" key="2">
    <source>
        <dbReference type="RefSeq" id="XP_015586120.1"/>
    </source>
</evidence>
<dbReference type="KEGG" id="ccin:107263441"/>
<gene>
    <name evidence="2" type="primary">LOC107263441</name>
</gene>
<sequence length="586" mass="65943">MRFTDQVRLIQFDEASSNGARKPLKDVGTFVLSKVHAENSNTPIRRFHGYKKSMVETDARSMTGGLKSSARQIESVRKGRDVRARKYSRVTIGPMGYRKTIKSQLPVQSGKMKKFMGLSRLNSSQRRRSLDVGYSTQNSLKRSQYSYNHKEVSNVIHLEPLVHKVHRNNIFDWMLTFLSRIIGSDKINYSKTMTSVKNFGPLLGPVNFPGIDGNVYIRQLDPVHEEADHVVIHLVQKVSSSPHEFPMKSANSVSLDSLAKSSTIRSALLPPNASAYLDKTSLPANHRNGEKNTSNVNTLGIRYSKPLLLQNIRGHNSLIQNMHPGLDGGKNFIPLSQRPYESHEYHSAISNIRPPAIEQTLSNIRQKKKGSSYNKGNMMTFPLESSQKIKNLSIYPPLPAKSRNAEEKNQDSLYPVENILSQESQIIRSNRIVPSSASFKQLQTQMNMGGGLKIVTPPILSGGSRSNLKNSNSNNIQETYTIAPINYSSHHYDNKELMKVEKSAVRNDKKIINSTSTIENVTHKSTPGVIIVTPNNPWHYDKTTHKLQQDIKPVYEIQNDYQDSTRLGKSNNITLTSIDRKLVKST</sequence>
<name>A0AAJ7BHD9_CEPCN</name>
<protein>
    <submittedName>
        <fullName evidence="2">Uncharacterized protein LOC107263441 isoform X1</fullName>
    </submittedName>
</protein>
<dbReference type="GeneID" id="107263441"/>
<accession>A0AAJ7BHD9</accession>
<reference evidence="2" key="1">
    <citation type="submission" date="2025-08" db="UniProtKB">
        <authorList>
            <consortium name="RefSeq"/>
        </authorList>
    </citation>
    <scope>IDENTIFICATION</scope>
</reference>
<dbReference type="RefSeq" id="XP_015586120.1">
    <property type="nucleotide sequence ID" value="XM_015730634.2"/>
</dbReference>
<dbReference type="Proteomes" id="UP000694920">
    <property type="component" value="Unplaced"/>
</dbReference>
<organism evidence="1 2">
    <name type="scientific">Cephus cinctus</name>
    <name type="common">Wheat stem sawfly</name>
    <dbReference type="NCBI Taxonomy" id="211228"/>
    <lineage>
        <taxon>Eukaryota</taxon>
        <taxon>Metazoa</taxon>
        <taxon>Ecdysozoa</taxon>
        <taxon>Arthropoda</taxon>
        <taxon>Hexapoda</taxon>
        <taxon>Insecta</taxon>
        <taxon>Pterygota</taxon>
        <taxon>Neoptera</taxon>
        <taxon>Endopterygota</taxon>
        <taxon>Hymenoptera</taxon>
        <taxon>Cephoidea</taxon>
        <taxon>Cephidae</taxon>
        <taxon>Cephus</taxon>
    </lineage>
</organism>